<evidence type="ECO:0000313" key="3">
    <source>
        <dbReference type="EMBL" id="CAG9705899.1"/>
    </source>
</evidence>
<evidence type="ECO:0000259" key="2">
    <source>
        <dbReference type="Pfam" id="PF00929"/>
    </source>
</evidence>
<comment type="caution">
    <text evidence="3">The sequence shown here is derived from an EMBL/GenBank/DDBJ whole genome shotgun (WGS) entry which is preliminary data.</text>
</comment>
<organism evidence="3 4">
    <name type="scientific">Clostridium neonatale</name>
    <dbReference type="NCBI Taxonomy" id="137838"/>
    <lineage>
        <taxon>Bacteria</taxon>
        <taxon>Bacillati</taxon>
        <taxon>Bacillota</taxon>
        <taxon>Clostridia</taxon>
        <taxon>Eubacteriales</taxon>
        <taxon>Clostridiaceae</taxon>
        <taxon>Clostridium</taxon>
    </lineage>
</organism>
<gene>
    <name evidence="3" type="ORF">CNEO_42154</name>
</gene>
<dbReference type="Pfam" id="PF00929">
    <property type="entry name" value="RNase_T"/>
    <property type="match status" value="1"/>
</dbReference>
<reference evidence="3" key="1">
    <citation type="submission" date="2021-10" db="EMBL/GenBank/DDBJ databases">
        <authorList>
            <person name="Mesa V."/>
        </authorList>
    </citation>
    <scope>NUCLEOTIDE SEQUENCE</scope>
    <source>
        <strain evidence="3">CC3_PB</strain>
    </source>
</reference>
<keyword evidence="1" id="KW-1133">Transmembrane helix</keyword>
<feature type="transmembrane region" description="Helical" evidence="1">
    <location>
        <begin position="6"/>
        <end position="25"/>
    </location>
</feature>
<protein>
    <recommendedName>
        <fullName evidence="2">Exonuclease domain-containing protein</fullName>
    </recommendedName>
</protein>
<keyword evidence="1" id="KW-0472">Membrane</keyword>
<dbReference type="InterPro" id="IPR013520">
    <property type="entry name" value="Ribonucl_H"/>
</dbReference>
<dbReference type="AlphaFoldDB" id="A0AA86JW62"/>
<dbReference type="EMBL" id="CAKJVE010000004">
    <property type="protein sequence ID" value="CAG9705899.1"/>
    <property type="molecule type" value="Genomic_DNA"/>
</dbReference>
<dbReference type="GO" id="GO:0004527">
    <property type="term" value="F:exonuclease activity"/>
    <property type="evidence" value="ECO:0007669"/>
    <property type="project" value="UniProtKB-ARBA"/>
</dbReference>
<sequence length="213" mass="25094">MIILEFFLFLISVVFIFLWIVVKILNCASRKVIKNIENQHTTEKSKQKKTEEVVHNFNEKSIDTTNSGNEFEDKIPTEEYVEKKNKVISRFGEENIDVTNINNEAKKKTTAEKYIEKFGGYIEKYDNNKILDDKFVNNLISKKELEYEKYIKYSGTTKSSSQFVVFDLETTGLSETKNEIIEIGAIRFEWDEPKQIFHTYVKPKKKLQLKLHQ</sequence>
<dbReference type="Proteomes" id="UP000789738">
    <property type="component" value="Unassembled WGS sequence"/>
</dbReference>
<name>A0AA86JW62_9CLOT</name>
<proteinExistence type="predicted"/>
<feature type="domain" description="Exonuclease" evidence="2">
    <location>
        <begin position="164"/>
        <end position="206"/>
    </location>
</feature>
<keyword evidence="1" id="KW-0812">Transmembrane</keyword>
<dbReference type="InterPro" id="IPR036397">
    <property type="entry name" value="RNaseH_sf"/>
</dbReference>
<evidence type="ECO:0000256" key="1">
    <source>
        <dbReference type="SAM" id="Phobius"/>
    </source>
</evidence>
<dbReference type="GO" id="GO:0003676">
    <property type="term" value="F:nucleic acid binding"/>
    <property type="evidence" value="ECO:0007669"/>
    <property type="project" value="InterPro"/>
</dbReference>
<evidence type="ECO:0000313" key="4">
    <source>
        <dbReference type="Proteomes" id="UP000789738"/>
    </source>
</evidence>
<dbReference type="SUPFAM" id="SSF53098">
    <property type="entry name" value="Ribonuclease H-like"/>
    <property type="match status" value="1"/>
</dbReference>
<dbReference type="InterPro" id="IPR012337">
    <property type="entry name" value="RNaseH-like_sf"/>
</dbReference>
<accession>A0AA86JW62</accession>
<dbReference type="Gene3D" id="3.30.420.10">
    <property type="entry name" value="Ribonuclease H-like superfamily/Ribonuclease H"/>
    <property type="match status" value="1"/>
</dbReference>